<dbReference type="EMBL" id="JAJEQX010000004">
    <property type="protein sequence ID" value="MCC2253502.1"/>
    <property type="molecule type" value="Genomic_DNA"/>
</dbReference>
<accession>A0ABS8FU52</accession>
<keyword evidence="1" id="KW-1133">Transmembrane helix</keyword>
<gene>
    <name evidence="2" type="ORF">LKD70_03445</name>
</gene>
<dbReference type="Proteomes" id="UP001198151">
    <property type="component" value="Unassembled WGS sequence"/>
</dbReference>
<feature type="transmembrane region" description="Helical" evidence="1">
    <location>
        <begin position="5"/>
        <end position="22"/>
    </location>
</feature>
<comment type="caution">
    <text evidence="2">The sequence shown here is derived from an EMBL/GenBank/DDBJ whole genome shotgun (WGS) entry which is preliminary data.</text>
</comment>
<name>A0ABS8FU52_9FIRM</name>
<reference evidence="2 3" key="1">
    <citation type="submission" date="2021-10" db="EMBL/GenBank/DDBJ databases">
        <title>Anaerobic single-cell dispensing facilitates the cultivation of human gut bacteria.</title>
        <authorList>
            <person name="Afrizal A."/>
        </authorList>
    </citation>
    <scope>NUCLEOTIDE SEQUENCE [LARGE SCALE GENOMIC DNA]</scope>
    <source>
        <strain evidence="2 3">CLA-AA-H200</strain>
    </source>
</reference>
<evidence type="ECO:0000313" key="2">
    <source>
        <dbReference type="EMBL" id="MCC2253502.1"/>
    </source>
</evidence>
<feature type="transmembrane region" description="Helical" evidence="1">
    <location>
        <begin position="74"/>
        <end position="96"/>
    </location>
</feature>
<keyword evidence="1" id="KW-0812">Transmembrane</keyword>
<keyword evidence="1" id="KW-0472">Membrane</keyword>
<dbReference type="RefSeq" id="WP_227706655.1">
    <property type="nucleotide sequence ID" value="NZ_JAJEQX010000004.1"/>
</dbReference>
<protein>
    <submittedName>
        <fullName evidence="2">Uncharacterized protein</fullName>
    </submittedName>
</protein>
<feature type="transmembrane region" description="Helical" evidence="1">
    <location>
        <begin position="34"/>
        <end position="53"/>
    </location>
</feature>
<sequence length="130" mass="14154">MKKILWLIVGIAAAFLSGMYLYEGGKLFFWYRDYRLGLLTMAAGCAVFPLFVWSMMRFYGIFSESSAWENPAPGMLPAVTVLVFGCAAAGVVLHVIRLYSPFAALFAAAGTLGAALLLAAAVFFAKNHER</sequence>
<feature type="transmembrane region" description="Helical" evidence="1">
    <location>
        <begin position="102"/>
        <end position="125"/>
    </location>
</feature>
<keyword evidence="3" id="KW-1185">Reference proteome</keyword>
<evidence type="ECO:0000313" key="3">
    <source>
        <dbReference type="Proteomes" id="UP001198151"/>
    </source>
</evidence>
<proteinExistence type="predicted"/>
<evidence type="ECO:0000256" key="1">
    <source>
        <dbReference type="SAM" id="Phobius"/>
    </source>
</evidence>
<organism evidence="2 3">
    <name type="scientific">Ruminococcus turbiniformis</name>
    <dbReference type="NCBI Taxonomy" id="2881258"/>
    <lineage>
        <taxon>Bacteria</taxon>
        <taxon>Bacillati</taxon>
        <taxon>Bacillota</taxon>
        <taxon>Clostridia</taxon>
        <taxon>Eubacteriales</taxon>
        <taxon>Oscillospiraceae</taxon>
        <taxon>Ruminococcus</taxon>
    </lineage>
</organism>